<organism evidence="1 2">
    <name type="scientific">Paludisphaera borealis</name>
    <dbReference type="NCBI Taxonomy" id="1387353"/>
    <lineage>
        <taxon>Bacteria</taxon>
        <taxon>Pseudomonadati</taxon>
        <taxon>Planctomycetota</taxon>
        <taxon>Planctomycetia</taxon>
        <taxon>Isosphaerales</taxon>
        <taxon>Isosphaeraceae</taxon>
        <taxon>Paludisphaera</taxon>
    </lineage>
</organism>
<dbReference type="RefSeq" id="WP_076349845.1">
    <property type="nucleotide sequence ID" value="NZ_CP019082.1"/>
</dbReference>
<evidence type="ECO:0000313" key="2">
    <source>
        <dbReference type="Proteomes" id="UP000186309"/>
    </source>
</evidence>
<evidence type="ECO:0000313" key="1">
    <source>
        <dbReference type="EMBL" id="APW63510.1"/>
    </source>
</evidence>
<dbReference type="KEGG" id="pbor:BSF38_05082"/>
<proteinExistence type="predicted"/>
<protein>
    <submittedName>
        <fullName evidence="1">Uncharacterized protein</fullName>
    </submittedName>
</protein>
<accession>A0A1U7CX30</accession>
<reference evidence="2" key="1">
    <citation type="submission" date="2016-12" db="EMBL/GenBank/DDBJ databases">
        <title>Comparative genomics of four Isosphaeraceae planctomycetes: a common pool of plasmids and glycoside hydrolase genes.</title>
        <authorList>
            <person name="Ivanova A."/>
        </authorList>
    </citation>
    <scope>NUCLEOTIDE SEQUENCE [LARGE SCALE GENOMIC DNA]</scope>
    <source>
        <strain evidence="2">PX4</strain>
    </source>
</reference>
<dbReference type="AlphaFoldDB" id="A0A1U7CX30"/>
<gene>
    <name evidence="1" type="ORF">BSF38_05082</name>
</gene>
<dbReference type="EMBL" id="CP019082">
    <property type="protein sequence ID" value="APW63510.1"/>
    <property type="molecule type" value="Genomic_DNA"/>
</dbReference>
<sequence>MSTVNRNAADWFKKTSTYHALGETQRQCVDDFVRGAGAIKMCFDDPPDLLIESASARDIRISLLLCAEPYRGNSDIVRIDVHCDHKRAPEVKAAFEAFGPLGFYDHARNVDEHKFSTMTAIYDRSQKLISTILKLPKR</sequence>
<dbReference type="STRING" id="1387353.BSF38_05082"/>
<dbReference type="Proteomes" id="UP000186309">
    <property type="component" value="Chromosome"/>
</dbReference>
<keyword evidence="2" id="KW-1185">Reference proteome</keyword>
<name>A0A1U7CX30_9BACT</name>